<gene>
    <name evidence="2" type="ORF">RIF29_09542</name>
</gene>
<name>A0AAN9FRZ4_CROPI</name>
<dbReference type="EMBL" id="JAYWIO010000002">
    <property type="protein sequence ID" value="KAK7281492.1"/>
    <property type="molecule type" value="Genomic_DNA"/>
</dbReference>
<keyword evidence="3" id="KW-1185">Reference proteome</keyword>
<evidence type="ECO:0000313" key="2">
    <source>
        <dbReference type="EMBL" id="KAK7281492.1"/>
    </source>
</evidence>
<comment type="caution">
    <text evidence="2">The sequence shown here is derived from an EMBL/GenBank/DDBJ whole genome shotgun (WGS) entry which is preliminary data.</text>
</comment>
<organism evidence="2 3">
    <name type="scientific">Crotalaria pallida</name>
    <name type="common">Smooth rattlebox</name>
    <name type="synonym">Crotalaria striata</name>
    <dbReference type="NCBI Taxonomy" id="3830"/>
    <lineage>
        <taxon>Eukaryota</taxon>
        <taxon>Viridiplantae</taxon>
        <taxon>Streptophyta</taxon>
        <taxon>Embryophyta</taxon>
        <taxon>Tracheophyta</taxon>
        <taxon>Spermatophyta</taxon>
        <taxon>Magnoliopsida</taxon>
        <taxon>eudicotyledons</taxon>
        <taxon>Gunneridae</taxon>
        <taxon>Pentapetalae</taxon>
        <taxon>rosids</taxon>
        <taxon>fabids</taxon>
        <taxon>Fabales</taxon>
        <taxon>Fabaceae</taxon>
        <taxon>Papilionoideae</taxon>
        <taxon>50 kb inversion clade</taxon>
        <taxon>genistoids sensu lato</taxon>
        <taxon>core genistoids</taxon>
        <taxon>Crotalarieae</taxon>
        <taxon>Crotalaria</taxon>
    </lineage>
</organism>
<dbReference type="PANTHER" id="PTHR33670">
    <property type="entry name" value="SPLICING FACTOR, PROLINE- AND GLUTAMINE-RICH-LIKE"/>
    <property type="match status" value="1"/>
</dbReference>
<accession>A0AAN9FRZ4</accession>
<evidence type="ECO:0000256" key="1">
    <source>
        <dbReference type="SAM" id="MobiDB-lite"/>
    </source>
</evidence>
<feature type="region of interest" description="Disordered" evidence="1">
    <location>
        <begin position="95"/>
        <end position="130"/>
    </location>
</feature>
<proteinExistence type="predicted"/>
<dbReference type="AlphaFoldDB" id="A0AAN9FRZ4"/>
<feature type="compositionally biased region" description="Basic and acidic residues" evidence="1">
    <location>
        <begin position="95"/>
        <end position="109"/>
    </location>
</feature>
<reference evidence="2 3" key="1">
    <citation type="submission" date="2024-01" db="EMBL/GenBank/DDBJ databases">
        <title>The genomes of 5 underutilized Papilionoideae crops provide insights into root nodulation and disease resistanc.</title>
        <authorList>
            <person name="Yuan L."/>
        </authorList>
    </citation>
    <scope>NUCLEOTIDE SEQUENCE [LARGE SCALE GENOMIC DNA]</scope>
    <source>
        <strain evidence="2">ZHUSHIDOU_FW_LH</strain>
        <tissue evidence="2">Leaf</tissue>
    </source>
</reference>
<protein>
    <submittedName>
        <fullName evidence="2">Uncharacterized protein</fullName>
    </submittedName>
</protein>
<feature type="compositionally biased region" description="Basic and acidic residues" evidence="1">
    <location>
        <begin position="50"/>
        <end position="63"/>
    </location>
</feature>
<sequence length="217" mass="24011">MGTEILIPSHDYLQGRLRPHDAFSLTKSRRNTNPSSGRTRRRSPPADKSNFSDRDYDRSRGGVDRSTVVVKGPGTNLVMGQVKILKRGEKLPEIAKRDEGSDRSLRSSEENLDVGLGSTDRLGPDPSTVKKEVMVKKQIRVSDLKDGSKKQIRVSNLKDVTKEQNRVLDLRNGMMYAGSNFDVASPPPSSVPVPLFLGKKNGSATSDLRRLLRLDSV</sequence>
<dbReference type="Proteomes" id="UP001372338">
    <property type="component" value="Unassembled WGS sequence"/>
</dbReference>
<dbReference type="PANTHER" id="PTHR33670:SF15">
    <property type="entry name" value="OS02G0797600 PROTEIN"/>
    <property type="match status" value="1"/>
</dbReference>
<feature type="region of interest" description="Disordered" evidence="1">
    <location>
        <begin position="18"/>
        <end position="68"/>
    </location>
</feature>
<evidence type="ECO:0000313" key="3">
    <source>
        <dbReference type="Proteomes" id="UP001372338"/>
    </source>
</evidence>